<comment type="caution">
    <text evidence="1">The sequence shown here is derived from an EMBL/GenBank/DDBJ whole genome shotgun (WGS) entry which is preliminary data.</text>
</comment>
<accession>A0A218U814</accession>
<evidence type="ECO:0000313" key="1">
    <source>
        <dbReference type="EMBL" id="OWK49751.1"/>
    </source>
</evidence>
<dbReference type="Proteomes" id="UP000197619">
    <property type="component" value="Unassembled WGS sequence"/>
</dbReference>
<dbReference type="AlphaFoldDB" id="A0A218U814"/>
<dbReference type="EMBL" id="MUZQ01000725">
    <property type="protein sequence ID" value="OWK49751.1"/>
    <property type="molecule type" value="Genomic_DNA"/>
</dbReference>
<protein>
    <submittedName>
        <fullName evidence="1">Lysophospholipid acyltransferase 7</fullName>
    </submittedName>
</protein>
<dbReference type="GO" id="GO:0016746">
    <property type="term" value="F:acyltransferase activity"/>
    <property type="evidence" value="ECO:0007669"/>
    <property type="project" value="UniProtKB-KW"/>
</dbReference>
<keyword evidence="1" id="KW-0012">Acyltransferase</keyword>
<organism evidence="1 2">
    <name type="scientific">Lonchura striata</name>
    <name type="common">white-rumped munia</name>
    <dbReference type="NCBI Taxonomy" id="40157"/>
    <lineage>
        <taxon>Eukaryota</taxon>
        <taxon>Metazoa</taxon>
        <taxon>Chordata</taxon>
        <taxon>Craniata</taxon>
        <taxon>Vertebrata</taxon>
        <taxon>Euteleostomi</taxon>
        <taxon>Archelosauria</taxon>
        <taxon>Archosauria</taxon>
        <taxon>Dinosauria</taxon>
        <taxon>Saurischia</taxon>
        <taxon>Theropoda</taxon>
        <taxon>Coelurosauria</taxon>
        <taxon>Aves</taxon>
        <taxon>Neognathae</taxon>
        <taxon>Neoaves</taxon>
        <taxon>Telluraves</taxon>
        <taxon>Australaves</taxon>
        <taxon>Passeriformes</taxon>
        <taxon>Passeroidea</taxon>
        <taxon>Estrildidae</taxon>
        <taxon>Estrildinae</taxon>
        <taxon>Lonchura</taxon>
    </lineage>
</organism>
<gene>
    <name evidence="1" type="primary">MBOAT7</name>
    <name evidence="1" type="ORF">RLOC_00012752</name>
</gene>
<reference evidence="1 2" key="1">
    <citation type="submission" date="2017-05" db="EMBL/GenBank/DDBJ databases">
        <title>Genome of assembly of the Bengalese finch, Lonchura striata domestica.</title>
        <authorList>
            <person name="Colquitt B.M."/>
            <person name="Brainard M.S."/>
        </authorList>
    </citation>
    <scope>NUCLEOTIDE SEQUENCE [LARGE SCALE GENOMIC DNA]</scope>
    <source>
        <strain evidence="1">White83orange57</strain>
    </source>
</reference>
<evidence type="ECO:0000313" key="2">
    <source>
        <dbReference type="Proteomes" id="UP000197619"/>
    </source>
</evidence>
<name>A0A218U814_9PASE</name>
<keyword evidence="2" id="KW-1185">Reference proteome</keyword>
<keyword evidence="1" id="KW-0808">Transferase</keyword>
<sequence>MSLTRVPLISMPPVPTCTISLTLISVPTRAHLHHVPHLCHLHHFPHPCAIHSRATRAHLHRAPDACPVPAGPFYRLGTHLDWVWGPPGPPALGRALRRVRWAPALGALGLLVGRAWPAGAALRPDFAARAWPARLAHMVPVFLALRLRLYVGWLCAEAGCLAAGLGAYPKCARARPGQGPTVSWERPKK</sequence>
<proteinExistence type="predicted"/>